<dbReference type="EMBL" id="WKJD01000004">
    <property type="protein sequence ID" value="MRX42336.1"/>
    <property type="molecule type" value="Genomic_DNA"/>
</dbReference>
<reference evidence="1 2" key="1">
    <citation type="submission" date="2019-11" db="EMBL/GenBank/DDBJ databases">
        <title>Agromyces kandeliae sp. nov., isolated from mangrove soil.</title>
        <authorList>
            <person name="Wang R."/>
        </authorList>
    </citation>
    <scope>NUCLEOTIDE SEQUENCE [LARGE SCALE GENOMIC DNA]</scope>
    <source>
        <strain evidence="1 2">Q22</strain>
    </source>
</reference>
<dbReference type="AlphaFoldDB" id="A0A6L5QX21"/>
<dbReference type="RefSeq" id="WP_154344737.1">
    <property type="nucleotide sequence ID" value="NZ_WKJD01000004.1"/>
</dbReference>
<proteinExistence type="predicted"/>
<protein>
    <submittedName>
        <fullName evidence="1">Uncharacterized protein</fullName>
    </submittedName>
</protein>
<keyword evidence="2" id="KW-1185">Reference proteome</keyword>
<evidence type="ECO:0000313" key="1">
    <source>
        <dbReference type="EMBL" id="MRX42336.1"/>
    </source>
</evidence>
<organism evidence="1 2">
    <name type="scientific">Agromyces kandeliae</name>
    <dbReference type="NCBI Taxonomy" id="2666141"/>
    <lineage>
        <taxon>Bacteria</taxon>
        <taxon>Bacillati</taxon>
        <taxon>Actinomycetota</taxon>
        <taxon>Actinomycetes</taxon>
        <taxon>Micrococcales</taxon>
        <taxon>Microbacteriaceae</taxon>
        <taxon>Agromyces</taxon>
    </lineage>
</organism>
<accession>A0A6L5QX21</accession>
<name>A0A6L5QX21_9MICO</name>
<comment type="caution">
    <text evidence="1">The sequence shown here is derived from an EMBL/GenBank/DDBJ whole genome shotgun (WGS) entry which is preliminary data.</text>
</comment>
<dbReference type="Proteomes" id="UP000476511">
    <property type="component" value="Unassembled WGS sequence"/>
</dbReference>
<evidence type="ECO:0000313" key="2">
    <source>
        <dbReference type="Proteomes" id="UP000476511"/>
    </source>
</evidence>
<gene>
    <name evidence="1" type="ORF">GJR97_01195</name>
</gene>
<sequence length="86" mass="8807">MIADVDRAPAASVAHRIGGVARRALRLELRISASIGRLIARRPAIGPGATGFGYLAACTSTPSDAAMMVELPSTETLRASGCGAAW</sequence>